<reference evidence="5" key="1">
    <citation type="journal article" date="2019" name="Int. J. Syst. Evol. Microbiol.">
        <title>The Global Catalogue of Microorganisms (GCM) 10K type strain sequencing project: providing services to taxonomists for standard genome sequencing and annotation.</title>
        <authorList>
            <consortium name="The Broad Institute Genomics Platform"/>
            <consortium name="The Broad Institute Genome Sequencing Center for Infectious Disease"/>
            <person name="Wu L."/>
            <person name="Ma J."/>
        </authorList>
    </citation>
    <scope>NUCLEOTIDE SEQUENCE [LARGE SCALE GENOMIC DNA]</scope>
    <source>
        <strain evidence="5">Q85</strain>
    </source>
</reference>
<evidence type="ECO:0000259" key="3">
    <source>
        <dbReference type="PROSITE" id="PS50862"/>
    </source>
</evidence>
<dbReference type="RefSeq" id="WP_380939748.1">
    <property type="nucleotide sequence ID" value="NZ_JBHUFC010000003.1"/>
</dbReference>
<evidence type="ECO:0000256" key="1">
    <source>
        <dbReference type="ARBA" id="ARBA00011738"/>
    </source>
</evidence>
<keyword evidence="4" id="KW-0328">Glycosyltransferase</keyword>
<dbReference type="GO" id="GO:0016757">
    <property type="term" value="F:glycosyltransferase activity"/>
    <property type="evidence" value="ECO:0007669"/>
    <property type="project" value="UniProtKB-KW"/>
</dbReference>
<keyword evidence="5" id="KW-1185">Reference proteome</keyword>
<protein>
    <recommendedName>
        <fullName evidence="2">Histidine--tRNA ligase</fullName>
    </recommendedName>
</protein>
<organism evidence="4 5">
    <name type="scientific">Sphingomonas floccifaciens</name>
    <dbReference type="NCBI Taxonomy" id="1844115"/>
    <lineage>
        <taxon>Bacteria</taxon>
        <taxon>Pseudomonadati</taxon>
        <taxon>Pseudomonadota</taxon>
        <taxon>Alphaproteobacteria</taxon>
        <taxon>Sphingomonadales</taxon>
        <taxon>Sphingomonadaceae</taxon>
        <taxon>Sphingomonas</taxon>
    </lineage>
</organism>
<evidence type="ECO:0000256" key="2">
    <source>
        <dbReference type="ARBA" id="ARBA00017399"/>
    </source>
</evidence>
<accession>A0ABW4NBD7</accession>
<dbReference type="PROSITE" id="PS50862">
    <property type="entry name" value="AA_TRNA_LIGASE_II"/>
    <property type="match status" value="1"/>
</dbReference>
<dbReference type="Pfam" id="PF13393">
    <property type="entry name" value="tRNA-synt_His"/>
    <property type="match status" value="1"/>
</dbReference>
<dbReference type="Gene3D" id="3.30.930.10">
    <property type="entry name" value="Bira Bifunctional Protein, Domain 2"/>
    <property type="match status" value="1"/>
</dbReference>
<gene>
    <name evidence="4" type="ORF">ACFSC3_07230</name>
</gene>
<keyword evidence="4" id="KW-0808">Transferase</keyword>
<dbReference type="InterPro" id="IPR045864">
    <property type="entry name" value="aa-tRNA-synth_II/BPL/LPL"/>
</dbReference>
<comment type="caution">
    <text evidence="4">The sequence shown here is derived from an EMBL/GenBank/DDBJ whole genome shotgun (WGS) entry which is preliminary data.</text>
</comment>
<dbReference type="Proteomes" id="UP001597283">
    <property type="component" value="Unassembled WGS sequence"/>
</dbReference>
<comment type="subunit">
    <text evidence="1">Homodimer.</text>
</comment>
<sequence>MTGLLPEGFDDRLPPLADVAARIERGVLDVARGYGYEQVDPPLAEFEDELSARLKAGGAHGAVRFVDPVSQRNLAIRPDITAQVGRIAATRMGHHPRPLRLSYVGPVLKLRGSDLNPARAMRQLGIELIGLDSVAAAREVVSVAVEALTQAGIAGVSVDFTLPDLVPTLAENWPHARLTELREALDAKDAGRVAAIDASYLPLIEAAGPFDAAIARLRAHDTGGALAGRIDGLERIAAALPAGTQLTLDPTERHGFEYQSWFGFSIFAAGALREIGRGGSYVILHADGHEEPAVGMSLFLDPVLGTLARTPERRRLFLPVGTDREDGARLRREGWVTVAALEATDTPEAQLCTHVWLGGRAELAGA</sequence>
<dbReference type="PIRSF" id="PIRSF001549">
    <property type="entry name" value="His-tRNA_synth"/>
    <property type="match status" value="1"/>
</dbReference>
<proteinExistence type="predicted"/>
<evidence type="ECO:0000313" key="4">
    <source>
        <dbReference type="EMBL" id="MFD1787361.1"/>
    </source>
</evidence>
<dbReference type="InterPro" id="IPR006195">
    <property type="entry name" value="aa-tRNA-synth_II"/>
</dbReference>
<dbReference type="PANTHER" id="PTHR43707">
    <property type="entry name" value="HISTIDYL-TRNA SYNTHETASE"/>
    <property type="match status" value="1"/>
</dbReference>
<name>A0ABW4NBD7_9SPHN</name>
<feature type="domain" description="Aminoacyl-transfer RNA synthetases class-II family profile" evidence="3">
    <location>
        <begin position="22"/>
        <end position="319"/>
    </location>
</feature>
<dbReference type="InterPro" id="IPR041715">
    <property type="entry name" value="HisRS-like_core"/>
</dbReference>
<dbReference type="PANTHER" id="PTHR43707:SF1">
    <property type="entry name" value="HISTIDINE--TRNA LIGASE, MITOCHONDRIAL-RELATED"/>
    <property type="match status" value="1"/>
</dbReference>
<evidence type="ECO:0000313" key="5">
    <source>
        <dbReference type="Proteomes" id="UP001597283"/>
    </source>
</evidence>
<dbReference type="EMBL" id="JBHUFC010000003">
    <property type="protein sequence ID" value="MFD1787361.1"/>
    <property type="molecule type" value="Genomic_DNA"/>
</dbReference>
<dbReference type="SUPFAM" id="SSF55681">
    <property type="entry name" value="Class II aaRS and biotin synthetases"/>
    <property type="match status" value="1"/>
</dbReference>
<dbReference type="InterPro" id="IPR004516">
    <property type="entry name" value="HisRS/HisZ"/>
</dbReference>